<keyword evidence="2" id="KW-1185">Reference proteome</keyword>
<name>A0ABV6R407_9CAUL</name>
<dbReference type="Proteomes" id="UP001589906">
    <property type="component" value="Unassembled WGS sequence"/>
</dbReference>
<gene>
    <name evidence="1" type="ORF">ACFFGE_10680</name>
</gene>
<dbReference type="InterPro" id="IPR013783">
    <property type="entry name" value="Ig-like_fold"/>
</dbReference>
<evidence type="ECO:0000313" key="1">
    <source>
        <dbReference type="EMBL" id="MFC0634340.1"/>
    </source>
</evidence>
<reference evidence="1 2" key="1">
    <citation type="submission" date="2024-09" db="EMBL/GenBank/DDBJ databases">
        <authorList>
            <person name="Sun Q."/>
            <person name="Mori K."/>
        </authorList>
    </citation>
    <scope>NUCLEOTIDE SEQUENCE [LARGE SCALE GENOMIC DNA]</scope>
    <source>
        <strain evidence="1 2">NCAIM B.02621</strain>
    </source>
</reference>
<evidence type="ECO:0000313" key="2">
    <source>
        <dbReference type="Proteomes" id="UP001589906"/>
    </source>
</evidence>
<sequence>MPAVGETAPAILGAPGGRSFVFGARRLVEAIDTDGAIWLVSGTVEPEAEVTLNAAGGLSLTVRADAAGAWQAQVPAEPSLVVRSGARSATVSPRFAESPDVGTIAYLESPQGVSFAWRLPDGAVQRTWTPAG</sequence>
<dbReference type="RefSeq" id="WP_376836375.1">
    <property type="nucleotide sequence ID" value="NZ_JBHLSW010000007.1"/>
</dbReference>
<protein>
    <submittedName>
        <fullName evidence="1">Uncharacterized protein</fullName>
    </submittedName>
</protein>
<dbReference type="EMBL" id="JBHLSW010000007">
    <property type="protein sequence ID" value="MFC0634340.1"/>
    <property type="molecule type" value="Genomic_DNA"/>
</dbReference>
<dbReference type="Gene3D" id="2.60.40.10">
    <property type="entry name" value="Immunoglobulins"/>
    <property type="match status" value="1"/>
</dbReference>
<comment type="caution">
    <text evidence="1">The sequence shown here is derived from an EMBL/GenBank/DDBJ whole genome shotgun (WGS) entry which is preliminary data.</text>
</comment>
<organism evidence="1 2">
    <name type="scientific">Brevundimonas balnearis</name>
    <dbReference type="NCBI Taxonomy" id="1572858"/>
    <lineage>
        <taxon>Bacteria</taxon>
        <taxon>Pseudomonadati</taxon>
        <taxon>Pseudomonadota</taxon>
        <taxon>Alphaproteobacteria</taxon>
        <taxon>Caulobacterales</taxon>
        <taxon>Caulobacteraceae</taxon>
        <taxon>Brevundimonas</taxon>
    </lineage>
</organism>
<accession>A0ABV6R407</accession>
<proteinExistence type="predicted"/>